<proteinExistence type="inferred from homology"/>
<feature type="region of interest" description="Disordered" evidence="2">
    <location>
        <begin position="258"/>
        <end position="649"/>
    </location>
</feature>
<dbReference type="InterPro" id="IPR052086">
    <property type="entry name" value="Mannan_Polymerase_Subunit"/>
</dbReference>
<comment type="similarity">
    <text evidence="1">Belongs to the ANP1/MMN9/VAN1 family.</text>
</comment>
<feature type="compositionally biased region" description="Polar residues" evidence="2">
    <location>
        <begin position="295"/>
        <end position="304"/>
    </location>
</feature>
<evidence type="ECO:0000256" key="2">
    <source>
        <dbReference type="SAM" id="MobiDB-lite"/>
    </source>
</evidence>
<feature type="region of interest" description="Disordered" evidence="2">
    <location>
        <begin position="746"/>
        <end position="772"/>
    </location>
</feature>
<evidence type="ECO:0000256" key="1">
    <source>
        <dbReference type="ARBA" id="ARBA00037964"/>
    </source>
</evidence>
<dbReference type="Gene3D" id="3.90.550.10">
    <property type="entry name" value="Spore Coat Polysaccharide Biosynthesis Protein SpsA, Chain A"/>
    <property type="match status" value="2"/>
</dbReference>
<feature type="compositionally biased region" description="Basic and acidic residues" evidence="2">
    <location>
        <begin position="524"/>
        <end position="570"/>
    </location>
</feature>
<evidence type="ECO:0000313" key="4">
    <source>
        <dbReference type="Proteomes" id="UP000325113"/>
    </source>
</evidence>
<dbReference type="Proteomes" id="UP000325113">
    <property type="component" value="Unassembled WGS sequence"/>
</dbReference>
<dbReference type="PANTHER" id="PTHR43083:SF6">
    <property type="entry name" value="MANNAN POLYMERASE COMPLEXES SUBUNIT MNN9"/>
    <property type="match status" value="1"/>
</dbReference>
<evidence type="ECO:0000313" key="3">
    <source>
        <dbReference type="EMBL" id="KAA0167743.1"/>
    </source>
</evidence>
<name>A0A5A8DQU4_CAFRO</name>
<dbReference type="InterPro" id="IPR029044">
    <property type="entry name" value="Nucleotide-diphossugar_trans"/>
</dbReference>
<dbReference type="Pfam" id="PF03452">
    <property type="entry name" value="Anp1"/>
    <property type="match status" value="2"/>
</dbReference>
<gene>
    <name evidence="3" type="ORF">FNF31_00678</name>
</gene>
<feature type="compositionally biased region" description="Basic and acidic residues" evidence="2">
    <location>
        <begin position="413"/>
        <end position="435"/>
    </location>
</feature>
<accession>A0A5A8DQU4</accession>
<comment type="caution">
    <text evidence="3">The sequence shown here is derived from an EMBL/GenBank/DDBJ whole genome shotgun (WGS) entry which is preliminary data.</text>
</comment>
<feature type="compositionally biased region" description="Basic and acidic residues" evidence="2">
    <location>
        <begin position="310"/>
        <end position="353"/>
    </location>
</feature>
<feature type="compositionally biased region" description="Basic and acidic residues" evidence="2">
    <location>
        <begin position="366"/>
        <end position="380"/>
    </location>
</feature>
<protein>
    <submittedName>
        <fullName evidence="3">Uncharacterized protein</fullName>
    </submittedName>
</protein>
<feature type="compositionally biased region" description="Basic and acidic residues" evidence="2">
    <location>
        <begin position="497"/>
        <end position="516"/>
    </location>
</feature>
<feature type="compositionally biased region" description="Basic and acidic residues" evidence="2">
    <location>
        <begin position="578"/>
        <end position="589"/>
    </location>
</feature>
<feature type="compositionally biased region" description="Low complexity" evidence="2">
    <location>
        <begin position="636"/>
        <end position="649"/>
    </location>
</feature>
<sequence>MEEPAHPSPTPLPSTAPEATEPLVLVLTPVKNAWGHLDRFWKNLNALDYPKSRISVAFLESDSDDHGAPEGVSTMGKLESLAKSQGAAFRRVQVFSKSFGVALKRSERHGEEAQLRRRAVMARSRNYLLSRALDDEAYVLWIDSDLHSYPAGVLRGLLASGKDIVTPNAVMSPGSRSYDLNAWQAPRVKLSWGGLAVPPAADITAASLRRMTTSSLVASCASSARVHSSKGMPKDGAAWASEAALATAADSLDRLLDPAPAQAPAAGNSTIRPRTLASEETQPAGTTGRPVVATDGNTSQQRSSMLPRENLSKLDAAAKAEEEPVDARATPTEERARPSKLDGAARAEEEPVDARATPMKPRARPSKLDGAARAEEEPVDARATPTGERARPSKLDAAARAEEEEAMDARATPTEERARPSKLDAAARAEEEPVDARATPTGERARPSKLDAAARAEEEPVDARATPTEERARPSRLDAAARAEEEPVDARATPTGERARPSKLDAAARAEEEPVDARATPTGERARPSKLDAAVRAEEEPVDARATPTEERARPSKLDGAARAEEDPADARATPTGERARPSRLDEAALVRSASAEDDDDGSASADDGQAETHRETGQNTGGGSGSSELSDALDSARSAPAGSGASGRRLLSLAAPSAAAAKQQPPLHPLAAGSRRTARLAGLPAAEVASATGLPAEVAACLVTSAQRIVGRGGAAAKGASEPAAVESECRPLWPLREADAGSSAGAVRAGAAADGDADAGTGRSRWTTGWGEWADGPELLVEGYRPTGNLPLSKLRGDGNVTRVVELDGVGGAMLLIRADLHREGLVFPPAPYRRRIETEGLAMMARDMGHRAWGMPNLEVVHH</sequence>
<dbReference type="PANTHER" id="PTHR43083">
    <property type="entry name" value="MANNAN POLYMERASE II"/>
    <property type="match status" value="1"/>
</dbReference>
<organism evidence="3 4">
    <name type="scientific">Cafeteria roenbergensis</name>
    <name type="common">Marine flagellate</name>
    <dbReference type="NCBI Taxonomy" id="33653"/>
    <lineage>
        <taxon>Eukaryota</taxon>
        <taxon>Sar</taxon>
        <taxon>Stramenopiles</taxon>
        <taxon>Bigyra</taxon>
        <taxon>Opalozoa</taxon>
        <taxon>Bicosoecida</taxon>
        <taxon>Cafeteriaceae</taxon>
        <taxon>Cafeteria</taxon>
    </lineage>
</organism>
<feature type="compositionally biased region" description="Basic and acidic residues" evidence="2">
    <location>
        <begin position="388"/>
        <end position="401"/>
    </location>
</feature>
<reference evidence="3 4" key="1">
    <citation type="submission" date="2019-07" db="EMBL/GenBank/DDBJ databases">
        <title>Genomes of Cafeteria roenbergensis.</title>
        <authorList>
            <person name="Fischer M.G."/>
            <person name="Hackl T."/>
            <person name="Roman M."/>
        </authorList>
    </citation>
    <scope>NUCLEOTIDE SEQUENCE [LARGE SCALE GENOMIC DNA]</scope>
    <source>
        <strain evidence="3 4">Cflag</strain>
    </source>
</reference>
<dbReference type="EMBL" id="VLTM01000004">
    <property type="protein sequence ID" value="KAA0167743.1"/>
    <property type="molecule type" value="Genomic_DNA"/>
</dbReference>
<feature type="compositionally biased region" description="Polar residues" evidence="2">
    <location>
        <begin position="267"/>
        <end position="285"/>
    </location>
</feature>
<feature type="compositionally biased region" description="Basic and acidic residues" evidence="2">
    <location>
        <begin position="443"/>
        <end position="489"/>
    </location>
</feature>
<dbReference type="AlphaFoldDB" id="A0A5A8DQU4"/>